<dbReference type="AlphaFoldDB" id="A0A1I4AQH2"/>
<dbReference type="EMBL" id="FOSN01000011">
    <property type="protein sequence ID" value="SFK57979.1"/>
    <property type="molecule type" value="Genomic_DNA"/>
</dbReference>
<reference evidence="2 3" key="1">
    <citation type="submission" date="2016-10" db="EMBL/GenBank/DDBJ databases">
        <authorList>
            <person name="de Groot N.N."/>
        </authorList>
    </citation>
    <scope>NUCLEOTIDE SEQUENCE [LARGE SCALE GENOMIC DNA]</scope>
    <source>
        <strain evidence="2 3">NE2</strain>
    </source>
</reference>
<keyword evidence="3" id="KW-1185">Reference proteome</keyword>
<evidence type="ECO:0000259" key="1">
    <source>
        <dbReference type="Pfam" id="PF10005"/>
    </source>
</evidence>
<accession>A0A1I4AQH2</accession>
<evidence type="ECO:0000313" key="3">
    <source>
        <dbReference type="Proteomes" id="UP000198755"/>
    </source>
</evidence>
<dbReference type="Proteomes" id="UP000198755">
    <property type="component" value="Unassembled WGS sequence"/>
</dbReference>
<proteinExistence type="predicted"/>
<organism evidence="2 3">
    <name type="scientific">Methylocapsa palsarum</name>
    <dbReference type="NCBI Taxonomy" id="1612308"/>
    <lineage>
        <taxon>Bacteria</taxon>
        <taxon>Pseudomonadati</taxon>
        <taxon>Pseudomonadota</taxon>
        <taxon>Alphaproteobacteria</taxon>
        <taxon>Hyphomicrobiales</taxon>
        <taxon>Beijerinckiaceae</taxon>
        <taxon>Methylocapsa</taxon>
    </lineage>
</organism>
<dbReference type="InterPro" id="IPR011201">
    <property type="entry name" value="Zinc-ribbon_6_bact"/>
</dbReference>
<gene>
    <name evidence="2" type="ORF">SAMN05444581_11113</name>
</gene>
<dbReference type="STRING" id="1612308.SAMN05444581_11113"/>
<feature type="domain" description="Zinc-ribbon" evidence="1">
    <location>
        <begin position="3"/>
        <end position="93"/>
    </location>
</feature>
<dbReference type="PIRSF" id="PIRSF012641">
    <property type="entry name" value="UCP012641"/>
    <property type="match status" value="1"/>
</dbReference>
<dbReference type="RefSeq" id="WP_091683010.1">
    <property type="nucleotide sequence ID" value="NZ_FOSN01000011.1"/>
</dbReference>
<protein>
    <recommendedName>
        <fullName evidence="1">Zinc-ribbon domain-containing protein</fullName>
    </recommendedName>
</protein>
<dbReference type="InterPro" id="IPR031321">
    <property type="entry name" value="UCP012641"/>
</dbReference>
<name>A0A1I4AQH2_9HYPH</name>
<evidence type="ECO:0000313" key="2">
    <source>
        <dbReference type="EMBL" id="SFK57979.1"/>
    </source>
</evidence>
<dbReference type="Pfam" id="PF15887">
    <property type="entry name" value="Peptidase_Mx"/>
    <property type="match status" value="1"/>
</dbReference>
<dbReference type="Gene3D" id="3.40.390.70">
    <property type="match status" value="1"/>
</dbReference>
<dbReference type="OrthoDB" id="256753at2"/>
<dbReference type="Pfam" id="PF10005">
    <property type="entry name" value="Zn_ribbon_DZR_6"/>
    <property type="match status" value="1"/>
</dbReference>
<sequence length="371" mass="42336">MKLFSCQYCQQPLLFENTICERCGHQLGYLPERSTLSAVEADGSNWIALADRGESYRFCANWEREGCNWLVRTKEDEQFCRACRHNRTIPDISDPAQHLRWQKIETAKRRLIYTLINIGVPLPTSASGDPEPLVFDFLSDPRDPSIGRKVMTGHDNGVITLSLAEADDAARETLRVSMKEPYRTLLGHFRHEVGHYYWDKLVRDGGEIDSCREAFGDESEDYETALKKYYERGAPAGWRESFISAYATSHPWEDFAETFAHFLHMIDTLETARAFGLSLKPKLGDAVMLAGVDFDPHDVQDIDHLINEWLPLTFAVNNINRSMGQPDLYPFVLSPMVIEKLKYVSRLVHRRSTAVGDAPAQFEGREVRDAV</sequence>